<dbReference type="OrthoDB" id="5296720at2759"/>
<evidence type="ECO:0000259" key="2">
    <source>
        <dbReference type="PROSITE" id="PS50181"/>
    </source>
</evidence>
<evidence type="ECO:0000256" key="1">
    <source>
        <dbReference type="SAM" id="MobiDB-lite"/>
    </source>
</evidence>
<feature type="domain" description="F-box" evidence="2">
    <location>
        <begin position="4"/>
        <end position="23"/>
    </location>
</feature>
<feature type="region of interest" description="Disordered" evidence="1">
    <location>
        <begin position="204"/>
        <end position="225"/>
    </location>
</feature>
<protein>
    <recommendedName>
        <fullName evidence="2">F-box domain-containing protein</fullName>
    </recommendedName>
</protein>
<dbReference type="Proteomes" id="UP000758603">
    <property type="component" value="Unassembled WGS sequence"/>
</dbReference>
<accession>A0A9P8UPY9</accession>
<comment type="caution">
    <text evidence="3">The sequence shown here is derived from an EMBL/GenBank/DDBJ whole genome shotgun (WGS) entry which is preliminary data.</text>
</comment>
<name>A0A9P8UPY9_9PEZI</name>
<sequence length="514" mass="57809">MASSVDISDLPPEILAQVFDYLDGPAPSELTLHEQPHKGILRRNQDQEPNTVDHGSHLSFTADLKSSSCVSKRWRAMLLPRLFRNVIWRPHMTSLKLFNLRPISMLQFMLDNDLDHYVTTFTMMVDFTADDVDDSQLHHQIQSGDLEWLWDQLFSVIDPLRFTIIAPPATLAALMNRMLFLTDAWSFDVPYHILSLAKSTHDKKEHASKSPGFDEPGPSQSHPIIKSDVGAISSTTEETANRQHVDLKLAMDRASIALPKAGRRRYCPPPAPPASPLFTIRPWTSILLNEGSSIRAYQTYEFFLRQPPSMLSALLGTGEYPNNQALLPPSIVDFNYIAVFPLASHVHALLSNLPRLDRLFVQLTPRPSNEILQDQKAMKNIDMADLWMERNTAYSHLFAELTQVKPHSNWSSLKVFESGDAADKESWNMAVDFLRRSDITNWVVERDGVLVKTAEDGTATASTGSVIHHLLGEESLSVPLFQGSLERIAFNGTTSLPFSSRELYVHDGDDQSND</sequence>
<reference evidence="3" key="1">
    <citation type="journal article" date="2021" name="Nat. Commun.">
        <title>Genetic determinants of endophytism in the Arabidopsis root mycobiome.</title>
        <authorList>
            <person name="Mesny F."/>
            <person name="Miyauchi S."/>
            <person name="Thiergart T."/>
            <person name="Pickel B."/>
            <person name="Atanasova L."/>
            <person name="Karlsson M."/>
            <person name="Huettel B."/>
            <person name="Barry K.W."/>
            <person name="Haridas S."/>
            <person name="Chen C."/>
            <person name="Bauer D."/>
            <person name="Andreopoulos W."/>
            <person name="Pangilinan J."/>
            <person name="LaButti K."/>
            <person name="Riley R."/>
            <person name="Lipzen A."/>
            <person name="Clum A."/>
            <person name="Drula E."/>
            <person name="Henrissat B."/>
            <person name="Kohler A."/>
            <person name="Grigoriev I.V."/>
            <person name="Martin F.M."/>
            <person name="Hacquard S."/>
        </authorList>
    </citation>
    <scope>NUCLEOTIDE SEQUENCE</scope>
    <source>
        <strain evidence="3">MPI-SDFR-AT-0073</strain>
    </source>
</reference>
<dbReference type="AlphaFoldDB" id="A0A9P8UPY9"/>
<keyword evidence="4" id="KW-1185">Reference proteome</keyword>
<dbReference type="PROSITE" id="PS50181">
    <property type="entry name" value="FBOX"/>
    <property type="match status" value="1"/>
</dbReference>
<gene>
    <name evidence="3" type="ORF">BKA67DRAFT_255487</name>
</gene>
<dbReference type="GeneID" id="70124673"/>
<dbReference type="RefSeq" id="XP_045960363.1">
    <property type="nucleotide sequence ID" value="XM_046095780.1"/>
</dbReference>
<dbReference type="InterPro" id="IPR001810">
    <property type="entry name" value="F-box_dom"/>
</dbReference>
<evidence type="ECO:0000313" key="3">
    <source>
        <dbReference type="EMBL" id="KAH6656098.1"/>
    </source>
</evidence>
<organism evidence="3 4">
    <name type="scientific">Truncatella angustata</name>
    <dbReference type="NCBI Taxonomy" id="152316"/>
    <lineage>
        <taxon>Eukaryota</taxon>
        <taxon>Fungi</taxon>
        <taxon>Dikarya</taxon>
        <taxon>Ascomycota</taxon>
        <taxon>Pezizomycotina</taxon>
        <taxon>Sordariomycetes</taxon>
        <taxon>Xylariomycetidae</taxon>
        <taxon>Amphisphaeriales</taxon>
        <taxon>Sporocadaceae</taxon>
        <taxon>Truncatella</taxon>
    </lineage>
</organism>
<dbReference type="Gene3D" id="1.20.1280.50">
    <property type="match status" value="1"/>
</dbReference>
<evidence type="ECO:0000313" key="4">
    <source>
        <dbReference type="Proteomes" id="UP000758603"/>
    </source>
</evidence>
<proteinExistence type="predicted"/>
<dbReference type="EMBL" id="JAGPXC010000003">
    <property type="protein sequence ID" value="KAH6656098.1"/>
    <property type="molecule type" value="Genomic_DNA"/>
</dbReference>